<dbReference type="Proteomes" id="UP000031258">
    <property type="component" value="Unassembled WGS sequence"/>
</dbReference>
<evidence type="ECO:0000313" key="2">
    <source>
        <dbReference type="Proteomes" id="UP000031258"/>
    </source>
</evidence>
<comment type="caution">
    <text evidence="1">The sequence shown here is derived from an EMBL/GenBank/DDBJ whole genome shotgun (WGS) entry which is preliminary data.</text>
</comment>
<evidence type="ECO:0008006" key="3">
    <source>
        <dbReference type="Google" id="ProtNLM"/>
    </source>
</evidence>
<protein>
    <recommendedName>
        <fullName evidence="3">Acyloxyacyl hydrolase</fullName>
    </recommendedName>
</protein>
<sequence>MNMYLKSLSAVLTFIYLILNINLAQATSHSIILGLGKQGISAKKKPIEGNEAKLEYRFASFYYNLQPHIGVMGSSKESAYVYAGLNYVIDFSPLHLGISFSPGIYHRGKGKKLGHPLEFKSQFEVYYDITRSVSLGASVSHRSNAGISKTNPGLNNIMLELQYRLN</sequence>
<dbReference type="InterPro" id="IPR018550">
    <property type="entry name" value="Lipid-A_deacylase-rel"/>
</dbReference>
<proteinExistence type="predicted"/>
<accession>A0A0C1MWK9</accession>
<dbReference type="EMBL" id="JSWE01000206">
    <property type="protein sequence ID" value="KIE04281.1"/>
    <property type="molecule type" value="Genomic_DNA"/>
</dbReference>
<gene>
    <name evidence="1" type="ORF">NF27_IN00220</name>
</gene>
<dbReference type="Gene3D" id="2.40.160.20">
    <property type="match status" value="1"/>
</dbReference>
<dbReference type="STRING" id="86105.NF27_IN00220"/>
<dbReference type="AlphaFoldDB" id="A0A0C1MWK9"/>
<dbReference type="Pfam" id="PF09411">
    <property type="entry name" value="PagL"/>
    <property type="match status" value="1"/>
</dbReference>
<name>A0A0C1MWK9_9RICK</name>
<keyword evidence="2" id="KW-1185">Reference proteome</keyword>
<evidence type="ECO:0000313" key="1">
    <source>
        <dbReference type="EMBL" id="KIE04281.1"/>
    </source>
</evidence>
<organism evidence="1 2">
    <name type="scientific">Candidatus Jidaibacter acanthamoebae</name>
    <dbReference type="NCBI Taxonomy" id="86105"/>
    <lineage>
        <taxon>Bacteria</taxon>
        <taxon>Pseudomonadati</taxon>
        <taxon>Pseudomonadota</taxon>
        <taxon>Alphaproteobacteria</taxon>
        <taxon>Rickettsiales</taxon>
        <taxon>Candidatus Midichloriaceae</taxon>
        <taxon>Candidatus Jidaibacter</taxon>
    </lineage>
</organism>
<reference evidence="1 2" key="1">
    <citation type="submission" date="2014-11" db="EMBL/GenBank/DDBJ databases">
        <title>A Rickettsiales Symbiont of Amoebae With Ancient Features.</title>
        <authorList>
            <person name="Schulz F."/>
            <person name="Martijn J."/>
            <person name="Wascher F."/>
            <person name="Kostanjsek R."/>
            <person name="Ettema T.J."/>
            <person name="Horn M."/>
        </authorList>
    </citation>
    <scope>NUCLEOTIDE SEQUENCE [LARGE SCALE GENOMIC DNA]</scope>
    <source>
        <strain evidence="1 2">UWC36</strain>
    </source>
</reference>